<keyword evidence="7 9" id="KW-0238">DNA-binding</keyword>
<dbReference type="GO" id="GO:0003677">
    <property type="term" value="F:DNA binding"/>
    <property type="evidence" value="ECO:0007669"/>
    <property type="project" value="UniProtKB-KW"/>
</dbReference>
<evidence type="ECO:0000256" key="4">
    <source>
        <dbReference type="ARBA" id="ARBA00022801"/>
    </source>
</evidence>
<comment type="caution">
    <text evidence="10">The sequence shown here is derived from an EMBL/GenBank/DDBJ whole genome shotgun (WGS) entry which is preliminary data.</text>
</comment>
<feature type="binding site" evidence="9">
    <location>
        <position position="239"/>
    </location>
    <ligand>
        <name>Mn(2+)</name>
        <dbReference type="ChEBI" id="CHEBI:29035"/>
    </ligand>
</feature>
<dbReference type="InterPro" id="IPR019858">
    <property type="entry name" value="CRISPR-assoc_Cas1_HMARI/TNEAP"/>
</dbReference>
<reference evidence="10 11" key="1">
    <citation type="submission" date="2014-12" db="EMBL/GenBank/DDBJ databases">
        <title>Draft genome sequences of 29 type strains of Enterococci.</title>
        <authorList>
            <person name="Zhong Z."/>
            <person name="Sun Z."/>
            <person name="Liu W."/>
            <person name="Zhang W."/>
            <person name="Zhang H."/>
        </authorList>
    </citation>
    <scope>NUCLEOTIDE SEQUENCE [LARGE SCALE GENOMIC DNA]</scope>
    <source>
        <strain evidence="10 11">DSM 17122</strain>
    </source>
</reference>
<dbReference type="STRING" id="249189.RV04_GL000665"/>
<dbReference type="PANTHER" id="PTHR43219">
    <property type="entry name" value="CRISPR-ASSOCIATED ENDONUCLEASE CAS1"/>
    <property type="match status" value="1"/>
</dbReference>
<evidence type="ECO:0000256" key="9">
    <source>
        <dbReference type="HAMAP-Rule" id="MF_01470"/>
    </source>
</evidence>
<organism evidence="10 11">
    <name type="scientific">Enterococcus hermanniensis</name>
    <dbReference type="NCBI Taxonomy" id="249189"/>
    <lineage>
        <taxon>Bacteria</taxon>
        <taxon>Bacillati</taxon>
        <taxon>Bacillota</taxon>
        <taxon>Bacilli</taxon>
        <taxon>Lactobacillales</taxon>
        <taxon>Enterococcaceae</taxon>
        <taxon>Enterococcus</taxon>
    </lineage>
</organism>
<dbReference type="Proteomes" id="UP000182077">
    <property type="component" value="Unassembled WGS sequence"/>
</dbReference>
<dbReference type="Gene3D" id="3.100.10.20">
    <property type="entry name" value="CRISPR-associated endonuclease Cas1, N-terminal domain"/>
    <property type="match status" value="1"/>
</dbReference>
<evidence type="ECO:0000256" key="8">
    <source>
        <dbReference type="ARBA" id="ARBA00023211"/>
    </source>
</evidence>
<keyword evidence="4 9" id="KW-0378">Hydrolase</keyword>
<feature type="binding site" evidence="9">
    <location>
        <position position="159"/>
    </location>
    <ligand>
        <name>Mn(2+)</name>
        <dbReference type="ChEBI" id="CHEBI:29035"/>
    </ligand>
</feature>
<comment type="subunit">
    <text evidence="9">Homodimer, forms a heterotetramer with a Cas2 homodimer.</text>
</comment>
<protein>
    <recommendedName>
        <fullName evidence="9">CRISPR-associated endonuclease Cas1</fullName>
        <ecNumber evidence="9">3.1.-.-</ecNumber>
    </recommendedName>
</protein>
<dbReference type="InterPro" id="IPR002729">
    <property type="entry name" value="CRISPR-assoc_Cas1"/>
</dbReference>
<dbReference type="AlphaFoldDB" id="A0A1L8TG33"/>
<keyword evidence="8 9" id="KW-0464">Manganese</keyword>
<comment type="cofactor">
    <cofactor evidence="9">
        <name>Mg(2+)</name>
        <dbReference type="ChEBI" id="CHEBI:18420"/>
    </cofactor>
    <cofactor evidence="9">
        <name>Mn(2+)</name>
        <dbReference type="ChEBI" id="CHEBI:29035"/>
    </cofactor>
</comment>
<dbReference type="PANTHER" id="PTHR43219:SF1">
    <property type="entry name" value="CRISPR-ASSOCIATED ENDONUCLEASE CAS1"/>
    <property type="match status" value="1"/>
</dbReference>
<name>A0A1L8TG33_9ENTE</name>
<dbReference type="CDD" id="cd09722">
    <property type="entry name" value="Cas1_I-B"/>
    <property type="match status" value="1"/>
</dbReference>
<keyword evidence="5 9" id="KW-0460">Magnesium</keyword>
<comment type="function">
    <text evidence="9">CRISPR (clustered regularly interspaced short palindromic repeat), is an adaptive immune system that provides protection against mobile genetic elements (viruses, transposable elements and conjugative plasmids). CRISPR clusters contain spacers, sequences complementary to antecedent mobile elements, and target invading nucleic acids. CRISPR clusters are transcribed and processed into CRISPR RNA (crRNA). Acts as a dsDNA endonuclease. Involved in the integration of spacer DNA into the CRISPR cassette.</text>
</comment>
<dbReference type="EC" id="3.1.-.-" evidence="9"/>
<keyword evidence="2 9" id="KW-0479">Metal-binding</keyword>
<evidence type="ECO:0000256" key="2">
    <source>
        <dbReference type="ARBA" id="ARBA00022723"/>
    </source>
</evidence>
<keyword evidence="11" id="KW-1185">Reference proteome</keyword>
<evidence type="ECO:0000256" key="1">
    <source>
        <dbReference type="ARBA" id="ARBA00022722"/>
    </source>
</evidence>
<dbReference type="HAMAP" id="MF_01470">
    <property type="entry name" value="Cas1"/>
    <property type="match status" value="1"/>
</dbReference>
<evidence type="ECO:0000256" key="5">
    <source>
        <dbReference type="ARBA" id="ARBA00022842"/>
    </source>
</evidence>
<dbReference type="RefSeq" id="WP_245791090.1">
    <property type="nucleotide sequence ID" value="NZ_JBHSHK010000023.1"/>
</dbReference>
<evidence type="ECO:0000256" key="3">
    <source>
        <dbReference type="ARBA" id="ARBA00022759"/>
    </source>
</evidence>
<dbReference type="Pfam" id="PF01867">
    <property type="entry name" value="Cas_Cas1"/>
    <property type="match status" value="1"/>
</dbReference>
<evidence type="ECO:0000313" key="11">
    <source>
        <dbReference type="Proteomes" id="UP000182077"/>
    </source>
</evidence>
<keyword evidence="1 9" id="KW-0540">Nuclease</keyword>
<evidence type="ECO:0000313" key="10">
    <source>
        <dbReference type="EMBL" id="OJG43305.1"/>
    </source>
</evidence>
<dbReference type="GO" id="GO:0016787">
    <property type="term" value="F:hydrolase activity"/>
    <property type="evidence" value="ECO:0007669"/>
    <property type="project" value="UniProtKB-KW"/>
</dbReference>
<keyword evidence="6 9" id="KW-0051">Antiviral defense</keyword>
<comment type="similarity">
    <text evidence="9">Belongs to the CRISPR-associated endonuclease Cas1 family.</text>
</comment>
<dbReference type="EMBL" id="JXKQ01000014">
    <property type="protein sequence ID" value="OJG43305.1"/>
    <property type="molecule type" value="Genomic_DNA"/>
</dbReference>
<evidence type="ECO:0000256" key="7">
    <source>
        <dbReference type="ARBA" id="ARBA00023125"/>
    </source>
</evidence>
<dbReference type="InterPro" id="IPR042211">
    <property type="entry name" value="CRISPR-assoc_Cas1_N"/>
</dbReference>
<feature type="binding site" evidence="9">
    <location>
        <position position="224"/>
    </location>
    <ligand>
        <name>Mn(2+)</name>
        <dbReference type="ChEBI" id="CHEBI:29035"/>
    </ligand>
</feature>
<dbReference type="GO" id="GO:0004520">
    <property type="term" value="F:DNA endonuclease activity"/>
    <property type="evidence" value="ECO:0007669"/>
    <property type="project" value="InterPro"/>
</dbReference>
<proteinExistence type="inferred from homology"/>
<dbReference type="GO" id="GO:0051607">
    <property type="term" value="P:defense response to virus"/>
    <property type="evidence" value="ECO:0007669"/>
    <property type="project" value="UniProtKB-UniRule"/>
</dbReference>
<sequence length="332" mass="39657">MEKIESYYLYSSGTLSRKDNVIRMETADGRKKDLKTEMTRDIYLFGEVTTNTKCLNYLSEMKIPVHFFNYYGYYTGTFYPREKNVSGKLLVQQVCHSMDEEKRIILARKFVDGATANCLRNLQYYRRRGKEIEKQIADIEAVRKRIPRTNEVEELMGLEGNIHQIYYSAWETIFNDEVEFKMRVRRPPDNIVNTLISYLNMLTYSACLSEIYVSQLNSTISYLHSNSERRFSLSLDIAEIFKPLIVDRLIFSLINKKIITEKDFENGSNGNYLKQTGQQKVLRQFDERLNKTIRHRELKRNVSYRKLMRLECYKLIKHLMDDKEYEPFKIWW</sequence>
<accession>A0A1L8TG33</accession>
<evidence type="ECO:0000256" key="6">
    <source>
        <dbReference type="ARBA" id="ARBA00023118"/>
    </source>
</evidence>
<dbReference type="NCBIfam" id="TIGR00287">
    <property type="entry name" value="cas1"/>
    <property type="match status" value="1"/>
</dbReference>
<dbReference type="InterPro" id="IPR042206">
    <property type="entry name" value="CRISPR-assoc_Cas1_C"/>
</dbReference>
<dbReference type="NCBIfam" id="TIGR03641">
    <property type="entry name" value="cas1_HMARI"/>
    <property type="match status" value="1"/>
</dbReference>
<gene>
    <name evidence="9" type="primary">cas1</name>
    <name evidence="10" type="ORF">RV04_GL000665</name>
</gene>
<dbReference type="Gene3D" id="1.20.120.920">
    <property type="entry name" value="CRISPR-associated endonuclease Cas1, C-terminal domain"/>
    <property type="match status" value="1"/>
</dbReference>
<dbReference type="GO" id="GO:0043571">
    <property type="term" value="P:maintenance of CRISPR repeat elements"/>
    <property type="evidence" value="ECO:0007669"/>
    <property type="project" value="UniProtKB-UniRule"/>
</dbReference>
<dbReference type="GO" id="GO:0046872">
    <property type="term" value="F:metal ion binding"/>
    <property type="evidence" value="ECO:0007669"/>
    <property type="project" value="UniProtKB-UniRule"/>
</dbReference>
<keyword evidence="3 9" id="KW-0255">Endonuclease</keyword>